<keyword evidence="4" id="KW-1185">Reference proteome</keyword>
<dbReference type="Proteomes" id="UP001385951">
    <property type="component" value="Unassembled WGS sequence"/>
</dbReference>
<dbReference type="SUPFAM" id="SSF50630">
    <property type="entry name" value="Acid proteases"/>
    <property type="match status" value="1"/>
</dbReference>
<feature type="coiled-coil region" evidence="1">
    <location>
        <begin position="699"/>
        <end position="733"/>
    </location>
</feature>
<evidence type="ECO:0000313" key="4">
    <source>
        <dbReference type="Proteomes" id="UP001385951"/>
    </source>
</evidence>
<keyword evidence="1" id="KW-0175">Coiled coil</keyword>
<feature type="region of interest" description="Disordered" evidence="2">
    <location>
        <begin position="472"/>
        <end position="550"/>
    </location>
</feature>
<protein>
    <submittedName>
        <fullName evidence="3">Uncharacterized protein</fullName>
    </submittedName>
</protein>
<dbReference type="EMBL" id="JASBNA010000025">
    <property type="protein sequence ID" value="KAK7684481.1"/>
    <property type="molecule type" value="Genomic_DNA"/>
</dbReference>
<dbReference type="Gene3D" id="2.40.70.10">
    <property type="entry name" value="Acid Proteases"/>
    <property type="match status" value="1"/>
</dbReference>
<comment type="caution">
    <text evidence="3">The sequence shown here is derived from an EMBL/GenBank/DDBJ whole genome shotgun (WGS) entry which is preliminary data.</text>
</comment>
<evidence type="ECO:0000313" key="3">
    <source>
        <dbReference type="EMBL" id="KAK7684481.1"/>
    </source>
</evidence>
<reference evidence="3 4" key="1">
    <citation type="submission" date="2022-09" db="EMBL/GenBank/DDBJ databases">
        <authorList>
            <person name="Palmer J.M."/>
        </authorList>
    </citation>
    <scope>NUCLEOTIDE SEQUENCE [LARGE SCALE GENOMIC DNA]</scope>
    <source>
        <strain evidence="3 4">DSM 7382</strain>
    </source>
</reference>
<proteinExistence type="predicted"/>
<feature type="compositionally biased region" description="Polar residues" evidence="2">
    <location>
        <begin position="86"/>
        <end position="96"/>
    </location>
</feature>
<feature type="compositionally biased region" description="Polar residues" evidence="2">
    <location>
        <begin position="489"/>
        <end position="500"/>
    </location>
</feature>
<feature type="compositionally biased region" description="Basic and acidic residues" evidence="2">
    <location>
        <begin position="208"/>
        <end position="218"/>
    </location>
</feature>
<dbReference type="Pfam" id="PF08284">
    <property type="entry name" value="RVP_2"/>
    <property type="match status" value="1"/>
</dbReference>
<feature type="compositionally biased region" description="Basic and acidic residues" evidence="2">
    <location>
        <begin position="97"/>
        <end position="110"/>
    </location>
</feature>
<feature type="region of interest" description="Disordered" evidence="2">
    <location>
        <begin position="809"/>
        <end position="854"/>
    </location>
</feature>
<dbReference type="CDD" id="cd00303">
    <property type="entry name" value="retropepsin_like"/>
    <property type="match status" value="1"/>
</dbReference>
<feature type="compositionally biased region" description="Polar residues" evidence="2">
    <location>
        <begin position="191"/>
        <end position="207"/>
    </location>
</feature>
<dbReference type="InterPro" id="IPR021109">
    <property type="entry name" value="Peptidase_aspartic_dom_sf"/>
</dbReference>
<accession>A0AAW0G479</accession>
<sequence length="1036" mass="115310">MTKKKATDSSASRPSKEPPRVAPNTGKAPPSRAVSEDSSNDLYQDAQKPEDEDLGNMTTAAVRGDSPLSELPEFEEEDQGSPSPPQRSSKPTTSTDNRAHGRSEVQSRLDEIVGPDFWDTDYGRVMSTLTDGVSDIQDDIDRINRKQVDSIQALIQMATMIEKGIVPKRGPSHDTRLRNAGLGDGPIDATPTPTSAIGQSASMVSSQRNREPPIEARGTRSPTPYGGPNPPSNYYLPDVDSSTGNKVIRFALDSDTMTDNQSDTEWIKSLIDEKLGQSVPELPILRQLKLEQPAKYSGGDDLESFDPWLSQVCRWMQLGRVAGPEHDHDRVMLLGQVLDDEALIWYNSVIDSPGRVNRHWEFETAVIALYTRFVNKSTVLSATEKFEAVRYTKSGGAARLANDLTRHSQRMVEKPDGYTLRRKFWDLLPEEITVNLGRARALSAESTPLNMLVKHSVQVEEAIRREQISKRIKAARQGSGPTGLPPMMATTSHNRPTTGRFNPKFRPGDRREIPKAGNSGQTGTSSMKPPVAPRASPPVQRTDHGKPNGPAGGCYRCGGDHYASDPKCPKNSEKPRPAVRRLAEILEGDNDDSGPHGEEGAPDDSPLEGSQYEPEGEFPEEEYEEYTEDEQPEAWMGGMRLARYHSADRAPGEVPRLNSMRTVMDFRGLPQGQRPHSDYSYVGPHYYSAEENRELVSVVDDVHEHVTQLRRRLAEAESENDAQLRVIDLWRRQAGDANIDIIELCAAVTDGRSRDEMSNLVTIVSRRQRARFYERKDTFSAIRYRDEDERSQSDHESDYDDMPALLSEYSEEEQPEVGSRTPWAIYTGSDDGDAHNVDAEERASSPSDQDRTQMINGPEIPLIQSERLNAIAAGRDREYRAAIAPKEVRPQRDFKCMTTYVEVNGLRGLALLDSGSSIDCVSPEFARIAKLKTIPLTKPVGLQLGCVGSRSTINFGTRNVVTIGEERDKVYLDVVNVDHYDLILGVPFLQQFGVSLDFRDETIHVRDQVIPSLQVGEEVRTAKPKRVYSGTTAKYK</sequence>
<feature type="compositionally biased region" description="Acidic residues" evidence="2">
    <location>
        <begin position="614"/>
        <end position="631"/>
    </location>
</feature>
<evidence type="ECO:0000256" key="2">
    <source>
        <dbReference type="SAM" id="MobiDB-lite"/>
    </source>
</evidence>
<feature type="region of interest" description="Disordered" evidence="2">
    <location>
        <begin position="587"/>
        <end position="631"/>
    </location>
</feature>
<feature type="compositionally biased region" description="Polar residues" evidence="2">
    <location>
        <begin position="518"/>
        <end position="527"/>
    </location>
</feature>
<feature type="compositionally biased region" description="Basic and acidic residues" evidence="2">
    <location>
        <begin position="832"/>
        <end position="851"/>
    </location>
</feature>
<gene>
    <name evidence="3" type="ORF">QCA50_012428</name>
</gene>
<feature type="region of interest" description="Disordered" evidence="2">
    <location>
        <begin position="1"/>
        <end position="110"/>
    </location>
</feature>
<organism evidence="3 4">
    <name type="scientific">Cerrena zonata</name>
    <dbReference type="NCBI Taxonomy" id="2478898"/>
    <lineage>
        <taxon>Eukaryota</taxon>
        <taxon>Fungi</taxon>
        <taxon>Dikarya</taxon>
        <taxon>Basidiomycota</taxon>
        <taxon>Agaricomycotina</taxon>
        <taxon>Agaricomycetes</taxon>
        <taxon>Polyporales</taxon>
        <taxon>Cerrenaceae</taxon>
        <taxon>Cerrena</taxon>
    </lineage>
</organism>
<dbReference type="AlphaFoldDB" id="A0AAW0G479"/>
<name>A0AAW0G479_9APHY</name>
<feature type="region of interest" description="Disordered" evidence="2">
    <location>
        <begin position="178"/>
        <end position="232"/>
    </location>
</feature>
<evidence type="ECO:0000256" key="1">
    <source>
        <dbReference type="SAM" id="Coils"/>
    </source>
</evidence>